<sequence length="81" mass="8707">MQVTSTRHGEGGKDVTKQEMGPTVPDMFEQPSQGTCLGLPSPGKEAVPETLIPIHNDARKDTGMEQRVREGVDYPALDSVG</sequence>
<feature type="compositionally biased region" description="Basic and acidic residues" evidence="1">
    <location>
        <begin position="56"/>
        <end position="72"/>
    </location>
</feature>
<evidence type="ECO:0000313" key="2">
    <source>
        <dbReference type="EMBL" id="KAJ1110198.1"/>
    </source>
</evidence>
<organism evidence="2 3">
    <name type="scientific">Pleurodeles waltl</name>
    <name type="common">Iberian ribbed newt</name>
    <dbReference type="NCBI Taxonomy" id="8319"/>
    <lineage>
        <taxon>Eukaryota</taxon>
        <taxon>Metazoa</taxon>
        <taxon>Chordata</taxon>
        <taxon>Craniata</taxon>
        <taxon>Vertebrata</taxon>
        <taxon>Euteleostomi</taxon>
        <taxon>Amphibia</taxon>
        <taxon>Batrachia</taxon>
        <taxon>Caudata</taxon>
        <taxon>Salamandroidea</taxon>
        <taxon>Salamandridae</taxon>
        <taxon>Pleurodelinae</taxon>
        <taxon>Pleurodeles</taxon>
    </lineage>
</organism>
<feature type="region of interest" description="Disordered" evidence="1">
    <location>
        <begin position="1"/>
        <end position="29"/>
    </location>
</feature>
<dbReference type="Proteomes" id="UP001066276">
    <property type="component" value="Chromosome 9"/>
</dbReference>
<proteinExistence type="predicted"/>
<protein>
    <submittedName>
        <fullName evidence="2">Uncharacterized protein</fullName>
    </submittedName>
</protein>
<gene>
    <name evidence="2" type="ORF">NDU88_007553</name>
</gene>
<accession>A0AAV7N2D6</accession>
<feature type="region of interest" description="Disordered" evidence="1">
    <location>
        <begin position="55"/>
        <end position="81"/>
    </location>
</feature>
<dbReference type="EMBL" id="JANPWB010000013">
    <property type="protein sequence ID" value="KAJ1110198.1"/>
    <property type="molecule type" value="Genomic_DNA"/>
</dbReference>
<dbReference type="AlphaFoldDB" id="A0AAV7N2D6"/>
<name>A0AAV7N2D6_PLEWA</name>
<feature type="compositionally biased region" description="Basic and acidic residues" evidence="1">
    <location>
        <begin position="7"/>
        <end position="17"/>
    </location>
</feature>
<evidence type="ECO:0000256" key="1">
    <source>
        <dbReference type="SAM" id="MobiDB-lite"/>
    </source>
</evidence>
<keyword evidence="3" id="KW-1185">Reference proteome</keyword>
<reference evidence="2" key="1">
    <citation type="journal article" date="2022" name="bioRxiv">
        <title>Sequencing and chromosome-scale assembly of the giantPleurodeles waltlgenome.</title>
        <authorList>
            <person name="Brown T."/>
            <person name="Elewa A."/>
            <person name="Iarovenko S."/>
            <person name="Subramanian E."/>
            <person name="Araus A.J."/>
            <person name="Petzold A."/>
            <person name="Susuki M."/>
            <person name="Suzuki K.-i.T."/>
            <person name="Hayashi T."/>
            <person name="Toyoda A."/>
            <person name="Oliveira C."/>
            <person name="Osipova E."/>
            <person name="Leigh N.D."/>
            <person name="Simon A."/>
            <person name="Yun M.H."/>
        </authorList>
    </citation>
    <scope>NUCLEOTIDE SEQUENCE</scope>
    <source>
        <strain evidence="2">20211129_DDA</strain>
        <tissue evidence="2">Liver</tissue>
    </source>
</reference>
<evidence type="ECO:0000313" key="3">
    <source>
        <dbReference type="Proteomes" id="UP001066276"/>
    </source>
</evidence>
<comment type="caution">
    <text evidence="2">The sequence shown here is derived from an EMBL/GenBank/DDBJ whole genome shotgun (WGS) entry which is preliminary data.</text>
</comment>